<dbReference type="Proteomes" id="UP000053825">
    <property type="component" value="Unassembled WGS sequence"/>
</dbReference>
<sequence>MISRTNDPNTLITYISVMKREMIGCMNKRRELRSKVRSLQQELTRALMERNVLSEEHTKNKKLKEELIVYESENILLQNKLRELERSISLMKRSSNFNFKTVDTLDNSSNNKCSEEEIESIDKNEKTEKENTDQKRESQSTIAKHKTDSPYLPIKSTGVFVLKHANEKHSTMKLHSSILTKKPRIEQTSEQVEINTITYNGFGGHSKLEQFPSSYSIKAKRSRDDATKSKRQKLGADNNLKITDF</sequence>
<feature type="region of interest" description="Disordered" evidence="2">
    <location>
        <begin position="218"/>
        <end position="245"/>
    </location>
</feature>
<evidence type="ECO:0000256" key="1">
    <source>
        <dbReference type="SAM" id="Coils"/>
    </source>
</evidence>
<accession>A0A0L7RE97</accession>
<dbReference type="OrthoDB" id="8062037at2759"/>
<dbReference type="STRING" id="597456.A0A0L7RE97"/>
<reference evidence="3 4" key="1">
    <citation type="submission" date="2015-07" db="EMBL/GenBank/DDBJ databases">
        <title>The genome of Habropoda laboriosa.</title>
        <authorList>
            <person name="Pan H."/>
            <person name="Kapheim K."/>
        </authorList>
    </citation>
    <scope>NUCLEOTIDE SEQUENCE [LARGE SCALE GENOMIC DNA]</scope>
    <source>
        <strain evidence="3">0110345459</strain>
    </source>
</reference>
<evidence type="ECO:0000256" key="2">
    <source>
        <dbReference type="SAM" id="MobiDB-lite"/>
    </source>
</evidence>
<name>A0A0L7RE97_9HYME</name>
<evidence type="ECO:0000313" key="4">
    <source>
        <dbReference type="Proteomes" id="UP000053825"/>
    </source>
</evidence>
<dbReference type="AlphaFoldDB" id="A0A0L7RE97"/>
<proteinExistence type="predicted"/>
<keyword evidence="1" id="KW-0175">Coiled coil</keyword>
<dbReference type="EMBL" id="KQ414612">
    <property type="protein sequence ID" value="KOC69145.1"/>
    <property type="molecule type" value="Genomic_DNA"/>
</dbReference>
<feature type="compositionally biased region" description="Basic and acidic residues" evidence="2">
    <location>
        <begin position="120"/>
        <end position="138"/>
    </location>
</feature>
<keyword evidence="4" id="KW-1185">Reference proteome</keyword>
<protein>
    <submittedName>
        <fullName evidence="3">Uncharacterized protein</fullName>
    </submittedName>
</protein>
<organism evidence="3 4">
    <name type="scientific">Habropoda laboriosa</name>
    <dbReference type="NCBI Taxonomy" id="597456"/>
    <lineage>
        <taxon>Eukaryota</taxon>
        <taxon>Metazoa</taxon>
        <taxon>Ecdysozoa</taxon>
        <taxon>Arthropoda</taxon>
        <taxon>Hexapoda</taxon>
        <taxon>Insecta</taxon>
        <taxon>Pterygota</taxon>
        <taxon>Neoptera</taxon>
        <taxon>Endopterygota</taxon>
        <taxon>Hymenoptera</taxon>
        <taxon>Apocrita</taxon>
        <taxon>Aculeata</taxon>
        <taxon>Apoidea</taxon>
        <taxon>Anthophila</taxon>
        <taxon>Apidae</taxon>
        <taxon>Habropoda</taxon>
    </lineage>
</organism>
<gene>
    <name evidence="3" type="ORF">WH47_07596</name>
</gene>
<feature type="coiled-coil region" evidence="1">
    <location>
        <begin position="29"/>
        <end position="94"/>
    </location>
</feature>
<evidence type="ECO:0000313" key="3">
    <source>
        <dbReference type="EMBL" id="KOC69145.1"/>
    </source>
</evidence>
<feature type="region of interest" description="Disordered" evidence="2">
    <location>
        <begin position="101"/>
        <end position="148"/>
    </location>
</feature>
<feature type="compositionally biased region" description="Polar residues" evidence="2">
    <location>
        <begin position="101"/>
        <end position="112"/>
    </location>
</feature>